<organism evidence="2 3">
    <name type="scientific">Actinomadura violacea</name>
    <dbReference type="NCBI Taxonomy" id="2819934"/>
    <lineage>
        <taxon>Bacteria</taxon>
        <taxon>Bacillati</taxon>
        <taxon>Actinomycetota</taxon>
        <taxon>Actinomycetes</taxon>
        <taxon>Streptosporangiales</taxon>
        <taxon>Thermomonosporaceae</taxon>
        <taxon>Actinomadura</taxon>
    </lineage>
</organism>
<proteinExistence type="predicted"/>
<protein>
    <submittedName>
        <fullName evidence="2">DUF397 domain-containing protein</fullName>
    </submittedName>
</protein>
<keyword evidence="3" id="KW-1185">Reference proteome</keyword>
<dbReference type="Proteomes" id="UP000680206">
    <property type="component" value="Unassembled WGS sequence"/>
</dbReference>
<evidence type="ECO:0000313" key="3">
    <source>
        <dbReference type="Proteomes" id="UP000680206"/>
    </source>
</evidence>
<accession>A0ABS3RXU3</accession>
<gene>
    <name evidence="2" type="ORF">J4709_28760</name>
</gene>
<feature type="domain" description="DUF397" evidence="1">
    <location>
        <begin position="9"/>
        <end position="63"/>
    </location>
</feature>
<dbReference type="Pfam" id="PF04149">
    <property type="entry name" value="DUF397"/>
    <property type="match status" value="1"/>
</dbReference>
<comment type="caution">
    <text evidence="2">The sequence shown here is derived from an EMBL/GenBank/DDBJ whole genome shotgun (WGS) entry which is preliminary data.</text>
</comment>
<name>A0ABS3RXU3_9ACTN</name>
<reference evidence="2 3" key="1">
    <citation type="submission" date="2021-03" db="EMBL/GenBank/DDBJ databases">
        <title>Actinomadura violae sp. nov., isolated from lichen in Thailand.</title>
        <authorList>
            <person name="Kanchanasin P."/>
            <person name="Saeng-In P."/>
            <person name="Phongsopitanun W."/>
            <person name="Yuki M."/>
            <person name="Kudo T."/>
            <person name="Ohkuma M."/>
            <person name="Tanasupawat S."/>
        </authorList>
    </citation>
    <scope>NUCLEOTIDE SEQUENCE [LARGE SCALE GENOMIC DNA]</scope>
    <source>
        <strain evidence="2 3">LCR2-06</strain>
    </source>
</reference>
<dbReference type="EMBL" id="JAGEPF010000018">
    <property type="protein sequence ID" value="MBO2461565.1"/>
    <property type="molecule type" value="Genomic_DNA"/>
</dbReference>
<dbReference type="InterPro" id="IPR007278">
    <property type="entry name" value="DUF397"/>
</dbReference>
<sequence>MSAGTQRPVWRKSSHSSDPDMACCVELAATGDGVRAIRDSVDPDGPRLTMPVAALRSLIETVKAH</sequence>
<dbReference type="RefSeq" id="WP_208244922.1">
    <property type="nucleotide sequence ID" value="NZ_JAGEPF010000018.1"/>
</dbReference>
<evidence type="ECO:0000259" key="1">
    <source>
        <dbReference type="Pfam" id="PF04149"/>
    </source>
</evidence>
<evidence type="ECO:0000313" key="2">
    <source>
        <dbReference type="EMBL" id="MBO2461565.1"/>
    </source>
</evidence>